<keyword evidence="9" id="KW-0378">Hydrolase</keyword>
<dbReference type="GO" id="GO:0005634">
    <property type="term" value="C:nucleus"/>
    <property type="evidence" value="ECO:0007669"/>
    <property type="project" value="TreeGrafter"/>
</dbReference>
<dbReference type="GO" id="GO:0016787">
    <property type="term" value="F:hydrolase activity"/>
    <property type="evidence" value="ECO:0007669"/>
    <property type="project" value="UniProtKB-KW"/>
</dbReference>
<comment type="caution">
    <text evidence="9">The sequence shown here is derived from an EMBL/GenBank/DDBJ whole genome shotgun (WGS) entry which is preliminary data.</text>
</comment>
<evidence type="ECO:0000256" key="5">
    <source>
        <dbReference type="ARBA" id="ARBA00034808"/>
    </source>
</evidence>
<dbReference type="GO" id="GO:0003676">
    <property type="term" value="F:nucleic acid binding"/>
    <property type="evidence" value="ECO:0007669"/>
    <property type="project" value="InterPro"/>
</dbReference>
<dbReference type="AlphaFoldDB" id="A0AAW0E467"/>
<dbReference type="Pfam" id="PF00271">
    <property type="entry name" value="Helicase_C"/>
    <property type="match status" value="1"/>
</dbReference>
<dbReference type="GO" id="GO:0043138">
    <property type="term" value="F:3'-5' DNA helicase activity"/>
    <property type="evidence" value="ECO:0007669"/>
    <property type="project" value="UniProtKB-EC"/>
</dbReference>
<reference evidence="9 10" key="1">
    <citation type="journal article" date="2024" name="J Genomics">
        <title>Draft genome sequencing and assembly of Favolaschia claudopus CIRM-BRFM 2984 isolated from oak limbs.</title>
        <authorList>
            <person name="Navarro D."/>
            <person name="Drula E."/>
            <person name="Chaduli D."/>
            <person name="Cazenave R."/>
            <person name="Ahrendt S."/>
            <person name="Wang J."/>
            <person name="Lipzen A."/>
            <person name="Daum C."/>
            <person name="Barry K."/>
            <person name="Grigoriev I.V."/>
            <person name="Favel A."/>
            <person name="Rosso M.N."/>
            <person name="Martin F."/>
        </authorList>
    </citation>
    <scope>NUCLEOTIDE SEQUENCE [LARGE SCALE GENOMIC DNA]</scope>
    <source>
        <strain evidence="9 10">CIRM-BRFM 2984</strain>
    </source>
</reference>
<feature type="domain" description="Helicase C-terminal" evidence="8">
    <location>
        <begin position="308"/>
        <end position="471"/>
    </location>
</feature>
<name>A0AAW0E467_9AGAR</name>
<evidence type="ECO:0000259" key="8">
    <source>
        <dbReference type="PROSITE" id="PS51194"/>
    </source>
</evidence>
<dbReference type="InterPro" id="IPR014001">
    <property type="entry name" value="Helicase_ATP-bd"/>
</dbReference>
<dbReference type="SMART" id="SM00487">
    <property type="entry name" value="DEXDc"/>
    <property type="match status" value="1"/>
</dbReference>
<evidence type="ECO:0000313" key="9">
    <source>
        <dbReference type="EMBL" id="KAK7059603.1"/>
    </source>
</evidence>
<evidence type="ECO:0000259" key="7">
    <source>
        <dbReference type="PROSITE" id="PS51192"/>
    </source>
</evidence>
<feature type="domain" description="Helicase ATP-binding" evidence="7">
    <location>
        <begin position="85"/>
        <end position="263"/>
    </location>
</feature>
<dbReference type="SUPFAM" id="SSF52540">
    <property type="entry name" value="P-loop containing nucleoside triphosphate hydrolases"/>
    <property type="match status" value="1"/>
</dbReference>
<dbReference type="PANTHER" id="PTHR13710:SF120">
    <property type="entry name" value="BIFUNCTIONAL 3'-5' EXONUCLEASE_ATP-DEPENDENT HELICASE WRN"/>
    <property type="match status" value="1"/>
</dbReference>
<dbReference type="PROSITE" id="PS51192">
    <property type="entry name" value="HELICASE_ATP_BIND_1"/>
    <property type="match status" value="1"/>
</dbReference>
<dbReference type="Gene3D" id="3.40.50.300">
    <property type="entry name" value="P-loop containing nucleotide triphosphate hydrolases"/>
    <property type="match status" value="2"/>
</dbReference>
<proteinExistence type="inferred from homology"/>
<protein>
    <recommendedName>
        <fullName evidence="5">DNA 3'-5' helicase</fullName>
        <ecNumber evidence="5">5.6.2.4</ecNumber>
    </recommendedName>
</protein>
<accession>A0AAW0E467</accession>
<dbReference type="EMBL" id="JAWWNJ010000003">
    <property type="protein sequence ID" value="KAK7059603.1"/>
    <property type="molecule type" value="Genomic_DNA"/>
</dbReference>
<dbReference type="InterPro" id="IPR027417">
    <property type="entry name" value="P-loop_NTPase"/>
</dbReference>
<dbReference type="EC" id="5.6.2.4" evidence="5"/>
<dbReference type="GO" id="GO:0000724">
    <property type="term" value="P:double-strand break repair via homologous recombination"/>
    <property type="evidence" value="ECO:0007669"/>
    <property type="project" value="TreeGrafter"/>
</dbReference>
<gene>
    <name evidence="9" type="ORF">R3P38DRAFT_2597704</name>
</gene>
<dbReference type="InterPro" id="IPR001650">
    <property type="entry name" value="Helicase_C-like"/>
</dbReference>
<comment type="similarity">
    <text evidence="1">Belongs to the helicase family. RecQ subfamily.</text>
</comment>
<keyword evidence="2" id="KW-0547">Nucleotide-binding</keyword>
<feature type="compositionally biased region" description="Acidic residues" evidence="6">
    <location>
        <begin position="667"/>
        <end position="685"/>
    </location>
</feature>
<keyword evidence="3" id="KW-0067">ATP-binding</keyword>
<evidence type="ECO:0000256" key="6">
    <source>
        <dbReference type="SAM" id="MobiDB-lite"/>
    </source>
</evidence>
<evidence type="ECO:0000256" key="2">
    <source>
        <dbReference type="ARBA" id="ARBA00022741"/>
    </source>
</evidence>
<dbReference type="GO" id="GO:0005694">
    <property type="term" value="C:chromosome"/>
    <property type="evidence" value="ECO:0007669"/>
    <property type="project" value="TreeGrafter"/>
</dbReference>
<dbReference type="Pfam" id="PF00270">
    <property type="entry name" value="DEAD"/>
    <property type="match status" value="1"/>
</dbReference>
<evidence type="ECO:0000256" key="1">
    <source>
        <dbReference type="ARBA" id="ARBA00005446"/>
    </source>
</evidence>
<dbReference type="InterPro" id="IPR011545">
    <property type="entry name" value="DEAD/DEAH_box_helicase_dom"/>
</dbReference>
<evidence type="ECO:0000256" key="4">
    <source>
        <dbReference type="ARBA" id="ARBA00034617"/>
    </source>
</evidence>
<sequence>MAAACRCVGGRKDSDNLAGAGTRSIKDTCIRVLVVDAPSLWHSRMSLSRGRRWQTSYGQSTIQRIVQKKIPEWKNGLFPWQLTVVAWILDGEDVLCITATGDGKSTLFTVPIIVLLEVAANPSAYPGLVNQKAPVGIVISPTKGLSANMVTELSLRGVNALACTSESLTDARKTGRNLGEEIAGCKWPIVCIDPEHLMDKQWERITDSQLFRENLSFVCTDEAHLIDEWGEEFRPAYRHIGAFIRGRLPQHISVFALTATLEPGAPTRSICRSLGFSGSMFHVLRRSNERLNIQFLLSPLTHGLGGDTFPDLLRFLNDNRKAVLYCATIELCWRVYVYLLRLLPPGHERLKRVRLYHAMCWPDENEETVRLIRDDPACQIVVATIAFGQGFNIPVLLDSLMLGVPQTLAQTLQQAGRVVRDQISNGRAVVFAQNSAYKSAEKYLAQDPARRAQTHSAKNLATMNSNKALMLTIKTCLIAFINKTYGNTSETALLDCIAAQRQLPCSNCLPRFIGPLFFPPSPLPIGTTPLPPFSPTNQARRLTASTVTNQTPSRKLPKAMRARADADLRRFRDKVHKAERERVSHGYTPASSYFPNPAISTILDQFFAVSAVETIKAIIPTWKHYERHGLSLYLLIKDLQGVFLAEFDAVRLEKNAKARAKRREERLEDEDMDGEVEELSSEPEEQTQVVPVRPVMTTRKRAALDDTTNEQPKAKRSRVPLEKAAVVSASFRPQYVPRKRGVRANQENLLS</sequence>
<evidence type="ECO:0000256" key="3">
    <source>
        <dbReference type="ARBA" id="ARBA00022840"/>
    </source>
</evidence>
<dbReference type="GO" id="GO:0009378">
    <property type="term" value="F:four-way junction helicase activity"/>
    <property type="evidence" value="ECO:0007669"/>
    <property type="project" value="TreeGrafter"/>
</dbReference>
<organism evidence="9 10">
    <name type="scientific">Favolaschia claudopus</name>
    <dbReference type="NCBI Taxonomy" id="2862362"/>
    <lineage>
        <taxon>Eukaryota</taxon>
        <taxon>Fungi</taxon>
        <taxon>Dikarya</taxon>
        <taxon>Basidiomycota</taxon>
        <taxon>Agaricomycotina</taxon>
        <taxon>Agaricomycetes</taxon>
        <taxon>Agaricomycetidae</taxon>
        <taxon>Agaricales</taxon>
        <taxon>Marasmiineae</taxon>
        <taxon>Mycenaceae</taxon>
        <taxon>Favolaschia</taxon>
    </lineage>
</organism>
<dbReference type="Proteomes" id="UP001362999">
    <property type="component" value="Unassembled WGS sequence"/>
</dbReference>
<dbReference type="GO" id="GO:0005524">
    <property type="term" value="F:ATP binding"/>
    <property type="evidence" value="ECO:0007669"/>
    <property type="project" value="UniProtKB-KW"/>
</dbReference>
<dbReference type="GO" id="GO:0005737">
    <property type="term" value="C:cytoplasm"/>
    <property type="evidence" value="ECO:0007669"/>
    <property type="project" value="TreeGrafter"/>
</dbReference>
<comment type="catalytic activity">
    <reaction evidence="4">
        <text>Couples ATP hydrolysis with the unwinding of duplex DNA by translocating in the 3'-5' direction.</text>
        <dbReference type="EC" id="5.6.2.4"/>
    </reaction>
</comment>
<evidence type="ECO:0000313" key="10">
    <source>
        <dbReference type="Proteomes" id="UP001362999"/>
    </source>
</evidence>
<keyword evidence="10" id="KW-1185">Reference proteome</keyword>
<dbReference type="PROSITE" id="PS51194">
    <property type="entry name" value="HELICASE_CTER"/>
    <property type="match status" value="1"/>
</dbReference>
<dbReference type="PANTHER" id="PTHR13710">
    <property type="entry name" value="DNA HELICASE RECQ FAMILY MEMBER"/>
    <property type="match status" value="1"/>
</dbReference>
<feature type="region of interest" description="Disordered" evidence="6">
    <location>
        <begin position="660"/>
        <end position="722"/>
    </location>
</feature>